<organism evidence="2 3">
    <name type="scientific">Flavobacterium urocaniciphilum</name>
    <dbReference type="NCBI Taxonomy" id="1299341"/>
    <lineage>
        <taxon>Bacteria</taxon>
        <taxon>Pseudomonadati</taxon>
        <taxon>Bacteroidota</taxon>
        <taxon>Flavobacteriia</taxon>
        <taxon>Flavobacteriales</taxon>
        <taxon>Flavobacteriaceae</taxon>
        <taxon>Flavobacterium</taxon>
    </lineage>
</organism>
<protein>
    <recommendedName>
        <fullName evidence="4">Cbb3-type cytochrome oxidase component FixQ</fullName>
    </recommendedName>
</protein>
<dbReference type="EMBL" id="FOEI01000005">
    <property type="protein sequence ID" value="SEQ04863.1"/>
    <property type="molecule type" value="Genomic_DNA"/>
</dbReference>
<dbReference type="AlphaFoldDB" id="A0A1H9CW97"/>
<keyword evidence="1" id="KW-1133">Transmembrane helix</keyword>
<dbReference type="STRING" id="1299341.SAMN05444005_10590"/>
<accession>A0A1H9CW97</accession>
<dbReference type="OrthoDB" id="965798at2"/>
<evidence type="ECO:0000256" key="1">
    <source>
        <dbReference type="SAM" id="Phobius"/>
    </source>
</evidence>
<feature type="transmembrane region" description="Helical" evidence="1">
    <location>
        <begin position="20"/>
        <end position="39"/>
    </location>
</feature>
<keyword evidence="3" id="KW-1185">Reference proteome</keyword>
<reference evidence="2 3" key="1">
    <citation type="submission" date="2016-10" db="EMBL/GenBank/DDBJ databases">
        <authorList>
            <person name="de Groot N.N."/>
        </authorList>
    </citation>
    <scope>NUCLEOTIDE SEQUENCE [LARGE SCALE GENOMIC DNA]</scope>
    <source>
        <strain evidence="2 3">DSM 27078</strain>
    </source>
</reference>
<keyword evidence="1" id="KW-0812">Transmembrane</keyword>
<dbReference type="Proteomes" id="UP000198648">
    <property type="component" value="Unassembled WGS sequence"/>
</dbReference>
<sequence length="56" mass="6639">MLKFIKHNLESINGVEIFPIISLVLFFTIFISYMVYALTYSKEKVKFMSELPFNEN</sequence>
<dbReference type="RefSeq" id="WP_091468427.1">
    <property type="nucleotide sequence ID" value="NZ_FOEI01000005.1"/>
</dbReference>
<keyword evidence="1" id="KW-0472">Membrane</keyword>
<evidence type="ECO:0000313" key="3">
    <source>
        <dbReference type="Proteomes" id="UP000198648"/>
    </source>
</evidence>
<name>A0A1H9CW97_9FLAO</name>
<gene>
    <name evidence="2" type="ORF">SAMN05444005_10590</name>
</gene>
<evidence type="ECO:0008006" key="4">
    <source>
        <dbReference type="Google" id="ProtNLM"/>
    </source>
</evidence>
<evidence type="ECO:0000313" key="2">
    <source>
        <dbReference type="EMBL" id="SEQ04863.1"/>
    </source>
</evidence>
<proteinExistence type="predicted"/>